<dbReference type="EMBL" id="CVQI01034678">
    <property type="protein sequence ID" value="CRK45281.1"/>
    <property type="molecule type" value="Genomic_DNA"/>
</dbReference>
<gene>
    <name evidence="2" type="ORF">BN1723_019690</name>
</gene>
<feature type="compositionally biased region" description="Basic and acidic residues" evidence="1">
    <location>
        <begin position="7"/>
        <end position="24"/>
    </location>
</feature>
<dbReference type="AlphaFoldDB" id="A0A0G4NFI5"/>
<evidence type="ECO:0000256" key="1">
    <source>
        <dbReference type="SAM" id="MobiDB-lite"/>
    </source>
</evidence>
<accession>A0A0G4NFI5</accession>
<reference evidence="3" key="1">
    <citation type="submission" date="2015-05" db="EMBL/GenBank/DDBJ databases">
        <authorList>
            <person name="Fogelqvist Johan"/>
        </authorList>
    </citation>
    <scope>NUCLEOTIDE SEQUENCE [LARGE SCALE GENOMIC DNA]</scope>
</reference>
<dbReference type="Proteomes" id="UP000045706">
    <property type="component" value="Unassembled WGS sequence"/>
</dbReference>
<organism evidence="2 3">
    <name type="scientific">Verticillium longisporum</name>
    <name type="common">Verticillium dahliae var. longisporum</name>
    <dbReference type="NCBI Taxonomy" id="100787"/>
    <lineage>
        <taxon>Eukaryota</taxon>
        <taxon>Fungi</taxon>
        <taxon>Dikarya</taxon>
        <taxon>Ascomycota</taxon>
        <taxon>Pezizomycotina</taxon>
        <taxon>Sordariomycetes</taxon>
        <taxon>Hypocreomycetidae</taxon>
        <taxon>Glomerellales</taxon>
        <taxon>Plectosphaerellaceae</taxon>
        <taxon>Verticillium</taxon>
    </lineage>
</organism>
<evidence type="ECO:0000313" key="2">
    <source>
        <dbReference type="EMBL" id="CRK45281.1"/>
    </source>
</evidence>
<proteinExistence type="predicted"/>
<sequence length="35" mass="4412">AQPPQDQRQEEQGRPGRRREEPRQQHQVFFHWCRL</sequence>
<feature type="non-terminal residue" evidence="2">
    <location>
        <position position="1"/>
    </location>
</feature>
<name>A0A0G4NFI5_VERLO</name>
<feature type="region of interest" description="Disordered" evidence="1">
    <location>
        <begin position="1"/>
        <end position="25"/>
    </location>
</feature>
<protein>
    <submittedName>
        <fullName evidence="2">Uncharacterized protein</fullName>
    </submittedName>
</protein>
<evidence type="ECO:0000313" key="3">
    <source>
        <dbReference type="Proteomes" id="UP000045706"/>
    </source>
</evidence>